<dbReference type="EMBL" id="JSAN01000069">
    <property type="protein sequence ID" value="KIC71850.1"/>
    <property type="molecule type" value="Genomic_DNA"/>
</dbReference>
<comment type="caution">
    <text evidence="1">The sequence shown here is derived from an EMBL/GenBank/DDBJ whole genome shotgun (WGS) entry which is preliminary data.</text>
</comment>
<dbReference type="AlphaFoldDB" id="A0A0C1JKN0"/>
<sequence>MLDKAIGSPKNIIRGKAIGNICFENRLLVCEVLNTEGVA</sequence>
<protein>
    <submittedName>
        <fullName evidence="1">Uncharacterized protein</fullName>
    </submittedName>
</protein>
<organism evidence="1 2">
    <name type="scientific">Candidatus Protochlamydia amoebophila</name>
    <dbReference type="NCBI Taxonomy" id="362787"/>
    <lineage>
        <taxon>Bacteria</taxon>
        <taxon>Pseudomonadati</taxon>
        <taxon>Chlamydiota</taxon>
        <taxon>Chlamydiia</taxon>
        <taxon>Parachlamydiales</taxon>
        <taxon>Parachlamydiaceae</taxon>
        <taxon>Candidatus Protochlamydia</taxon>
    </lineage>
</organism>
<proteinExistence type="predicted"/>
<dbReference type="PATRIC" id="fig|362787.3.peg.1102"/>
<dbReference type="Proteomes" id="UP000031465">
    <property type="component" value="Unassembled WGS sequence"/>
</dbReference>
<accession>A0A0C1JKN0</accession>
<name>A0A0C1JKN0_9BACT</name>
<reference evidence="1 2" key="1">
    <citation type="journal article" date="2014" name="Mol. Biol. Evol.">
        <title>Massive expansion of Ubiquitination-related gene families within the Chlamydiae.</title>
        <authorList>
            <person name="Domman D."/>
            <person name="Collingro A."/>
            <person name="Lagkouvardos I."/>
            <person name="Gehre L."/>
            <person name="Weinmaier T."/>
            <person name="Rattei T."/>
            <person name="Subtil A."/>
            <person name="Horn M."/>
        </authorList>
    </citation>
    <scope>NUCLEOTIDE SEQUENCE [LARGE SCALE GENOMIC DNA]</scope>
    <source>
        <strain evidence="1 2">EI2</strain>
    </source>
</reference>
<evidence type="ECO:0000313" key="2">
    <source>
        <dbReference type="Proteomes" id="UP000031465"/>
    </source>
</evidence>
<evidence type="ECO:0000313" key="1">
    <source>
        <dbReference type="EMBL" id="KIC71850.1"/>
    </source>
</evidence>
<gene>
    <name evidence="1" type="ORF">DB44_CW00230</name>
</gene>